<dbReference type="OrthoDB" id="3362851at2759"/>
<dbReference type="STRING" id="1296120.A0A1B9GYG4"/>
<feature type="region of interest" description="Disordered" evidence="1">
    <location>
        <begin position="343"/>
        <end position="387"/>
    </location>
</feature>
<dbReference type="Proteomes" id="UP000092666">
    <property type="component" value="Unassembled WGS sequence"/>
</dbReference>
<name>A0A1B9GYG4_9TREE</name>
<evidence type="ECO:0000313" key="3">
    <source>
        <dbReference type="Proteomes" id="UP000092666"/>
    </source>
</evidence>
<accession>A0A1B9GYG4</accession>
<protein>
    <recommendedName>
        <fullName evidence="4">Transcription factor domain-containing protein</fullName>
    </recommendedName>
</protein>
<evidence type="ECO:0000256" key="1">
    <source>
        <dbReference type="SAM" id="MobiDB-lite"/>
    </source>
</evidence>
<organism evidence="2 3">
    <name type="scientific">Kwoniella heveanensis BCC8398</name>
    <dbReference type="NCBI Taxonomy" id="1296120"/>
    <lineage>
        <taxon>Eukaryota</taxon>
        <taxon>Fungi</taxon>
        <taxon>Dikarya</taxon>
        <taxon>Basidiomycota</taxon>
        <taxon>Agaricomycotina</taxon>
        <taxon>Tremellomycetes</taxon>
        <taxon>Tremellales</taxon>
        <taxon>Cryptococcaceae</taxon>
        <taxon>Kwoniella</taxon>
    </lineage>
</organism>
<feature type="compositionally biased region" description="Polar residues" evidence="1">
    <location>
        <begin position="343"/>
        <end position="365"/>
    </location>
</feature>
<proteinExistence type="predicted"/>
<dbReference type="EMBL" id="KI669496">
    <property type="protein sequence ID" value="OCF36053.1"/>
    <property type="molecule type" value="Genomic_DNA"/>
</dbReference>
<evidence type="ECO:0000313" key="2">
    <source>
        <dbReference type="EMBL" id="OCF36053.1"/>
    </source>
</evidence>
<keyword evidence="3" id="KW-1185">Reference proteome</keyword>
<sequence>MPGSPNAPLAGKLRSRGQDPLRFVHTQRQAGRFELPPEPTAILGPDTKALKEQVDRLERIIDAFEHRQANGLQASGNLGRSRPTDNADNLEDAANHLEQLVFGPSVRPGVVETTTATPGHTWNTLKLSPTTPLASILGSSSFDSTLLHVLPRLLPNSPLAKDLVEDFFIGPIHITWHYSELNLEQLETRVDPVWFALYLMILAFALRFPHSHSPALQGFLADHADDLPSVLQRASVVALGASDYLVNPQVGHIQHFGKSADEASLALRHLDSAITTSQWLGLDTLSEQAPDKWQQTDQSLAHLTATASLECCRQLYHLLIFLDGTIFRRAGLWRLSATERPVTETTEASLSRKPSFNVQSSNSGDTKFGTRTPARQKQLDDADPGNKPFMLRGYTDEGWRFSTKASVESAKGIVKAQRDLLPWSELCPGRWIIGAATVLAIDALAGNLVSRDHLHLALTVCANKDQSLRRCVQSMIDSLDGSTKSSVGVMRESIVQTYLDDVKRRLASTESNEPLQGQGASTDIHSEEVLQSDPDLFALDLSFLYTSDTTGVFVPGLETFDWTMM</sequence>
<gene>
    <name evidence="2" type="ORF">I316_01925</name>
</gene>
<feature type="region of interest" description="Disordered" evidence="1">
    <location>
        <begin position="1"/>
        <end position="20"/>
    </location>
</feature>
<reference evidence="2 3" key="1">
    <citation type="submission" date="2013-07" db="EMBL/GenBank/DDBJ databases">
        <title>The Genome Sequence of Cryptococcus heveanensis BCC8398.</title>
        <authorList>
            <consortium name="The Broad Institute Genome Sequencing Platform"/>
            <person name="Cuomo C."/>
            <person name="Litvintseva A."/>
            <person name="Chen Y."/>
            <person name="Heitman J."/>
            <person name="Sun S."/>
            <person name="Springer D."/>
            <person name="Dromer F."/>
            <person name="Young S.K."/>
            <person name="Zeng Q."/>
            <person name="Gargeya S."/>
            <person name="Fitzgerald M."/>
            <person name="Abouelleil A."/>
            <person name="Alvarado L."/>
            <person name="Berlin A.M."/>
            <person name="Chapman S.B."/>
            <person name="Dewar J."/>
            <person name="Goldberg J."/>
            <person name="Griggs A."/>
            <person name="Gujja S."/>
            <person name="Hansen M."/>
            <person name="Howarth C."/>
            <person name="Imamovic A."/>
            <person name="Larimer J."/>
            <person name="McCowan C."/>
            <person name="Murphy C."/>
            <person name="Pearson M."/>
            <person name="Priest M."/>
            <person name="Roberts A."/>
            <person name="Saif S."/>
            <person name="Shea T."/>
            <person name="Sykes S."/>
            <person name="Wortman J."/>
            <person name="Nusbaum C."/>
            <person name="Birren B."/>
        </authorList>
    </citation>
    <scope>NUCLEOTIDE SEQUENCE [LARGE SCALE GENOMIC DNA]</scope>
    <source>
        <strain evidence="2 3">BCC8398</strain>
    </source>
</reference>
<evidence type="ECO:0008006" key="4">
    <source>
        <dbReference type="Google" id="ProtNLM"/>
    </source>
</evidence>
<reference evidence="3" key="2">
    <citation type="submission" date="2013-12" db="EMBL/GenBank/DDBJ databases">
        <title>Evolution of pathogenesis and genome organization in the Tremellales.</title>
        <authorList>
            <person name="Cuomo C."/>
            <person name="Litvintseva A."/>
            <person name="Heitman J."/>
            <person name="Chen Y."/>
            <person name="Sun S."/>
            <person name="Springer D."/>
            <person name="Dromer F."/>
            <person name="Young S."/>
            <person name="Zeng Q."/>
            <person name="Chapman S."/>
            <person name="Gujja S."/>
            <person name="Saif S."/>
            <person name="Birren B."/>
        </authorList>
    </citation>
    <scope>NUCLEOTIDE SEQUENCE [LARGE SCALE GENOMIC DNA]</scope>
    <source>
        <strain evidence="3">BCC8398</strain>
    </source>
</reference>
<dbReference type="AlphaFoldDB" id="A0A1B9GYG4"/>